<dbReference type="AlphaFoldDB" id="A0A5C3KH69"/>
<evidence type="ECO:0000313" key="3">
    <source>
        <dbReference type="Proteomes" id="UP000307440"/>
    </source>
</evidence>
<feature type="region of interest" description="Disordered" evidence="1">
    <location>
        <begin position="1"/>
        <end position="30"/>
    </location>
</feature>
<gene>
    <name evidence="2" type="ORF">FA15DRAFT_660097</name>
</gene>
<dbReference type="Proteomes" id="UP000307440">
    <property type="component" value="Unassembled WGS sequence"/>
</dbReference>
<keyword evidence="3" id="KW-1185">Reference proteome</keyword>
<evidence type="ECO:0000313" key="2">
    <source>
        <dbReference type="EMBL" id="TFK19207.1"/>
    </source>
</evidence>
<name>A0A5C3KH69_COPMA</name>
<protein>
    <submittedName>
        <fullName evidence="2">Uncharacterized protein</fullName>
    </submittedName>
</protein>
<dbReference type="EMBL" id="ML210354">
    <property type="protein sequence ID" value="TFK19207.1"/>
    <property type="molecule type" value="Genomic_DNA"/>
</dbReference>
<evidence type="ECO:0000256" key="1">
    <source>
        <dbReference type="SAM" id="MobiDB-lite"/>
    </source>
</evidence>
<organism evidence="2 3">
    <name type="scientific">Coprinopsis marcescibilis</name>
    <name type="common">Agaric fungus</name>
    <name type="synonym">Psathyrella marcescibilis</name>
    <dbReference type="NCBI Taxonomy" id="230819"/>
    <lineage>
        <taxon>Eukaryota</taxon>
        <taxon>Fungi</taxon>
        <taxon>Dikarya</taxon>
        <taxon>Basidiomycota</taxon>
        <taxon>Agaricomycotina</taxon>
        <taxon>Agaricomycetes</taxon>
        <taxon>Agaricomycetidae</taxon>
        <taxon>Agaricales</taxon>
        <taxon>Agaricineae</taxon>
        <taxon>Psathyrellaceae</taxon>
        <taxon>Coprinopsis</taxon>
    </lineage>
</organism>
<reference evidence="2 3" key="1">
    <citation type="journal article" date="2019" name="Nat. Ecol. Evol.">
        <title>Megaphylogeny resolves global patterns of mushroom evolution.</title>
        <authorList>
            <person name="Varga T."/>
            <person name="Krizsan K."/>
            <person name="Foldi C."/>
            <person name="Dima B."/>
            <person name="Sanchez-Garcia M."/>
            <person name="Sanchez-Ramirez S."/>
            <person name="Szollosi G.J."/>
            <person name="Szarkandi J.G."/>
            <person name="Papp V."/>
            <person name="Albert L."/>
            <person name="Andreopoulos W."/>
            <person name="Angelini C."/>
            <person name="Antonin V."/>
            <person name="Barry K.W."/>
            <person name="Bougher N.L."/>
            <person name="Buchanan P."/>
            <person name="Buyck B."/>
            <person name="Bense V."/>
            <person name="Catcheside P."/>
            <person name="Chovatia M."/>
            <person name="Cooper J."/>
            <person name="Damon W."/>
            <person name="Desjardin D."/>
            <person name="Finy P."/>
            <person name="Geml J."/>
            <person name="Haridas S."/>
            <person name="Hughes K."/>
            <person name="Justo A."/>
            <person name="Karasinski D."/>
            <person name="Kautmanova I."/>
            <person name="Kiss B."/>
            <person name="Kocsube S."/>
            <person name="Kotiranta H."/>
            <person name="LaButti K.M."/>
            <person name="Lechner B.E."/>
            <person name="Liimatainen K."/>
            <person name="Lipzen A."/>
            <person name="Lukacs Z."/>
            <person name="Mihaltcheva S."/>
            <person name="Morgado L.N."/>
            <person name="Niskanen T."/>
            <person name="Noordeloos M.E."/>
            <person name="Ohm R.A."/>
            <person name="Ortiz-Santana B."/>
            <person name="Ovrebo C."/>
            <person name="Racz N."/>
            <person name="Riley R."/>
            <person name="Savchenko A."/>
            <person name="Shiryaev A."/>
            <person name="Soop K."/>
            <person name="Spirin V."/>
            <person name="Szebenyi C."/>
            <person name="Tomsovsky M."/>
            <person name="Tulloss R.E."/>
            <person name="Uehling J."/>
            <person name="Grigoriev I.V."/>
            <person name="Vagvolgyi C."/>
            <person name="Papp T."/>
            <person name="Martin F.M."/>
            <person name="Miettinen O."/>
            <person name="Hibbett D.S."/>
            <person name="Nagy L.G."/>
        </authorList>
    </citation>
    <scope>NUCLEOTIDE SEQUENCE [LARGE SCALE GENOMIC DNA]</scope>
    <source>
        <strain evidence="2 3">CBS 121175</strain>
    </source>
</reference>
<sequence>MSGIWDNEGSRSWKLGTSECSEESNSPSLRNETVTLQGSMRDLFLILSHLNISNFYNGWKGPRLSLNRARGSGNGGSSVEGNGKEAPLMSLRFHFETNPAVKWKRPRWPDETLARVWGGVVYAERQMRCIDEFHGSTPRIEPDDIRQQIVFHGGIWLYNWIIYCQGLLHHYCQCEGTMKKGSVSKLFFRQMSRRFVSKDFLNGTSRTPPVIVFEIGGALLCASRAPRWILNHTKLSFKIWLSLLVMKLHVAKLTGINHTPL</sequence>
<proteinExistence type="predicted"/>
<accession>A0A5C3KH69</accession>